<sequence length="113" mass="12830">MARLSPEIQLKITNLTEQILDVIDEARKAEFLLIERFGENETTIIALDELAEIAQQAADLYSQLSTLRIRIAEAQPSISSDMLKLLKDRIAIIQNRIPALQRSTQEINLDWGI</sequence>
<dbReference type="AlphaFoldDB" id="K9XW17"/>
<reference evidence="2" key="1">
    <citation type="journal article" date="2013" name="Proc. Natl. Acad. Sci. U.S.A.">
        <title>Improving the coverage of the cyanobacterial phylum using diversity-driven genome sequencing.</title>
        <authorList>
            <person name="Shih P.M."/>
            <person name="Wu D."/>
            <person name="Latifi A."/>
            <person name="Axen S.D."/>
            <person name="Fewer D.P."/>
            <person name="Talla E."/>
            <person name="Calteau A."/>
            <person name="Cai F."/>
            <person name="Tandeau de Marsac N."/>
            <person name="Rippka R."/>
            <person name="Herdman M."/>
            <person name="Sivonen K."/>
            <person name="Coursin T."/>
            <person name="Laurent T."/>
            <person name="Goodwin L."/>
            <person name="Nolan M."/>
            <person name="Davenport K.W."/>
            <person name="Han C.S."/>
            <person name="Rubin E.M."/>
            <person name="Eisen J.A."/>
            <person name="Woyke T."/>
            <person name="Gugger M."/>
            <person name="Kerfeld C.A."/>
        </authorList>
    </citation>
    <scope>NUCLEOTIDE SEQUENCE [LARGE SCALE GENOMIC DNA]</scope>
    <source>
        <strain evidence="2">ATCC 29371 / PCC 7437</strain>
    </source>
</reference>
<accession>K9XW17</accession>
<dbReference type="Proteomes" id="UP000010473">
    <property type="component" value="Chromosome"/>
</dbReference>
<proteinExistence type="predicted"/>
<gene>
    <name evidence="1" type="ordered locus">Sta7437_2756</name>
</gene>
<dbReference type="KEGG" id="scs:Sta7437_2756"/>
<dbReference type="STRING" id="111780.Sta7437_2756"/>
<dbReference type="EMBL" id="CP003653">
    <property type="protein sequence ID" value="AFZ36281.1"/>
    <property type="molecule type" value="Genomic_DNA"/>
</dbReference>
<dbReference type="eggNOG" id="ENOG5033746">
    <property type="taxonomic scope" value="Bacteria"/>
</dbReference>
<dbReference type="RefSeq" id="WP_015193949.1">
    <property type="nucleotide sequence ID" value="NC_019748.1"/>
</dbReference>
<organism evidence="1 2">
    <name type="scientific">Stanieria cyanosphaera (strain ATCC 29371 / PCC 7437)</name>
    <dbReference type="NCBI Taxonomy" id="111780"/>
    <lineage>
        <taxon>Bacteria</taxon>
        <taxon>Bacillati</taxon>
        <taxon>Cyanobacteriota</taxon>
        <taxon>Cyanophyceae</taxon>
        <taxon>Pleurocapsales</taxon>
        <taxon>Dermocarpellaceae</taxon>
        <taxon>Stanieria</taxon>
    </lineage>
</organism>
<keyword evidence="2" id="KW-1185">Reference proteome</keyword>
<evidence type="ECO:0000313" key="2">
    <source>
        <dbReference type="Proteomes" id="UP000010473"/>
    </source>
</evidence>
<dbReference type="HOGENOM" id="CLU_145926_0_0_3"/>
<dbReference type="OrthoDB" id="518122at2"/>
<evidence type="ECO:0000313" key="1">
    <source>
        <dbReference type="EMBL" id="AFZ36281.1"/>
    </source>
</evidence>
<protein>
    <submittedName>
        <fullName evidence="1">Uncharacterized protein</fullName>
    </submittedName>
</protein>
<name>K9XW17_STAC7</name>